<keyword evidence="7" id="KW-0961">Cell wall biogenesis/degradation</keyword>
<keyword evidence="5 8" id="KW-1133">Transmembrane helix</keyword>
<keyword evidence="2" id="KW-0328">Glycosyltransferase</keyword>
<evidence type="ECO:0000313" key="9">
    <source>
        <dbReference type="EMBL" id="GJT82921.1"/>
    </source>
</evidence>
<dbReference type="InterPro" id="IPR029044">
    <property type="entry name" value="Nucleotide-diphossugar_trans"/>
</dbReference>
<reference evidence="9" key="1">
    <citation type="journal article" date="2022" name="Int. J. Mol. Sci.">
        <title>Draft Genome of Tanacetum Coccineum: Genomic Comparison of Closely Related Tanacetum-Family Plants.</title>
        <authorList>
            <person name="Yamashiro T."/>
            <person name="Shiraishi A."/>
            <person name="Nakayama K."/>
            <person name="Satake H."/>
        </authorList>
    </citation>
    <scope>NUCLEOTIDE SEQUENCE</scope>
</reference>
<dbReference type="Pfam" id="PF03552">
    <property type="entry name" value="Cellulose_synt"/>
    <property type="match status" value="2"/>
</dbReference>
<evidence type="ECO:0000256" key="6">
    <source>
        <dbReference type="ARBA" id="ARBA00023136"/>
    </source>
</evidence>
<feature type="transmembrane region" description="Helical" evidence="8">
    <location>
        <begin position="593"/>
        <end position="611"/>
    </location>
</feature>
<accession>A0ABQ5H541</accession>
<feature type="transmembrane region" description="Helical" evidence="8">
    <location>
        <begin position="528"/>
        <end position="553"/>
    </location>
</feature>
<reference evidence="9" key="2">
    <citation type="submission" date="2022-01" db="EMBL/GenBank/DDBJ databases">
        <authorList>
            <person name="Yamashiro T."/>
            <person name="Shiraishi A."/>
            <person name="Satake H."/>
            <person name="Nakayama K."/>
        </authorList>
    </citation>
    <scope>NUCLEOTIDE SEQUENCE</scope>
</reference>
<evidence type="ECO:0000256" key="2">
    <source>
        <dbReference type="ARBA" id="ARBA00022676"/>
    </source>
</evidence>
<comment type="caution">
    <text evidence="9">The sequence shown here is derived from an EMBL/GenBank/DDBJ whole genome shotgun (WGS) entry which is preliminary data.</text>
</comment>
<feature type="transmembrane region" description="Helical" evidence="8">
    <location>
        <begin position="473"/>
        <end position="490"/>
    </location>
</feature>
<protein>
    <submittedName>
        <fullName evidence="9">Cellulose synthase-like protein G3</fullName>
    </submittedName>
</protein>
<dbReference type="InterPro" id="IPR005150">
    <property type="entry name" value="Cellulose_synth"/>
</dbReference>
<organism evidence="9 10">
    <name type="scientific">Tanacetum coccineum</name>
    <dbReference type="NCBI Taxonomy" id="301880"/>
    <lineage>
        <taxon>Eukaryota</taxon>
        <taxon>Viridiplantae</taxon>
        <taxon>Streptophyta</taxon>
        <taxon>Embryophyta</taxon>
        <taxon>Tracheophyta</taxon>
        <taxon>Spermatophyta</taxon>
        <taxon>Magnoliopsida</taxon>
        <taxon>eudicotyledons</taxon>
        <taxon>Gunneridae</taxon>
        <taxon>Pentapetalae</taxon>
        <taxon>asterids</taxon>
        <taxon>campanulids</taxon>
        <taxon>Asterales</taxon>
        <taxon>Asteraceae</taxon>
        <taxon>Asteroideae</taxon>
        <taxon>Anthemideae</taxon>
        <taxon>Anthemidinae</taxon>
        <taxon>Tanacetum</taxon>
    </lineage>
</organism>
<proteinExistence type="predicted"/>
<sequence length="612" mass="70092">MNPIQRNTFPENLPKDETKYPEIDVFICTADPYKEPPMVVVNTALSILAYDYPTNKLSVYLSDDGGSKLTLFAFTEAAKFAKHWLPYCKKNGILVRCPEAYFRSNYTCFPNTHEIKLMYENMKSKVEQTVVSGNVYTDEKWSHIFSIWDNQFKRSDHPTVIQVLLDGTTDEDVLGHVMPKLIYVSREKREATTHKNKAGALNVLLRVSEIMTNAPIILTVDCDMYSNDPRTPLEAICYFLDSSTDHNIAYLQYPQSFHGINQDDIYGAAFKFIFEFNMTGFDGLAGPSHAGTGCFFRRRAFYGCPSSHTSEQRRSQSFLSTEVLAQAHEVARCNFEAGTKWGIELGYRYGSLVEDLYTGFRLQCQGWRWCMGCLDMAFCKYNPFNHGLKQLPLLQVMCYINYALWSIPCISVVIYSIFPQIALIRSVPIFPKVSDPWFWFYVFSFIGAYLQEFIELKLMGGTTRGWFNHQRMWIIRCLSSFTFGILKYTLTKLHISSSTFSVTSKVVDEEARKRYDQGMMEFGVESPFFYPLSMAALINLGAFIFGILHFLTYGGLQDLFVQFFLSAFGVVNSWPIYEAMFIRSDRGKMPSKITSRSIALACILYVAVTLVI</sequence>
<name>A0ABQ5H541_9ASTR</name>
<feature type="transmembrane region" description="Helical" evidence="8">
    <location>
        <begin position="436"/>
        <end position="453"/>
    </location>
</feature>
<evidence type="ECO:0000256" key="8">
    <source>
        <dbReference type="SAM" id="Phobius"/>
    </source>
</evidence>
<dbReference type="Proteomes" id="UP001151760">
    <property type="component" value="Unassembled WGS sequence"/>
</dbReference>
<dbReference type="Gene3D" id="3.90.550.10">
    <property type="entry name" value="Spore Coat Polysaccharide Biosynthesis Protein SpsA, Chain A"/>
    <property type="match status" value="2"/>
</dbReference>
<evidence type="ECO:0000313" key="10">
    <source>
        <dbReference type="Proteomes" id="UP001151760"/>
    </source>
</evidence>
<keyword evidence="3" id="KW-0808">Transferase</keyword>
<keyword evidence="4 8" id="KW-0812">Transmembrane</keyword>
<feature type="transmembrane region" description="Helical" evidence="8">
    <location>
        <begin position="559"/>
        <end position="581"/>
    </location>
</feature>
<feature type="transmembrane region" description="Helical" evidence="8">
    <location>
        <begin position="402"/>
        <end position="424"/>
    </location>
</feature>
<evidence type="ECO:0000256" key="3">
    <source>
        <dbReference type="ARBA" id="ARBA00022679"/>
    </source>
</evidence>
<keyword evidence="10" id="KW-1185">Reference proteome</keyword>
<dbReference type="PANTHER" id="PTHR13301">
    <property type="entry name" value="X-BOX TRANSCRIPTION FACTOR-RELATED"/>
    <property type="match status" value="1"/>
</dbReference>
<evidence type="ECO:0000256" key="7">
    <source>
        <dbReference type="ARBA" id="ARBA00023316"/>
    </source>
</evidence>
<keyword evidence="6 8" id="KW-0472">Membrane</keyword>
<comment type="subcellular location">
    <subcellularLocation>
        <location evidence="1">Endomembrane system</location>
        <topology evidence="1">Multi-pass membrane protein</topology>
    </subcellularLocation>
</comment>
<dbReference type="SUPFAM" id="SSF53448">
    <property type="entry name" value="Nucleotide-diphospho-sugar transferases"/>
    <property type="match status" value="1"/>
</dbReference>
<evidence type="ECO:0000256" key="4">
    <source>
        <dbReference type="ARBA" id="ARBA00022692"/>
    </source>
</evidence>
<evidence type="ECO:0000256" key="1">
    <source>
        <dbReference type="ARBA" id="ARBA00004127"/>
    </source>
</evidence>
<dbReference type="EMBL" id="BQNB010019213">
    <property type="protein sequence ID" value="GJT82921.1"/>
    <property type="molecule type" value="Genomic_DNA"/>
</dbReference>
<gene>
    <name evidence="9" type="ORF">Tco_1057263</name>
</gene>
<evidence type="ECO:0000256" key="5">
    <source>
        <dbReference type="ARBA" id="ARBA00022989"/>
    </source>
</evidence>